<dbReference type="InterPro" id="IPR052058">
    <property type="entry name" value="Alcohol_O-acetyltransferase"/>
</dbReference>
<sequence length="426" mass="47367">MISRSSIVRKLNDMEAAFTWSNARLPLCVVCVLHLENAPGTDEWADALQQLQERHPLLRCGIVESGSRSYFETLDPVPPISFTTVDRQHAESWQPTATDAVNTSFDAGGPLMRCWLVNRPGEQESELIICFHHAIIDGASARLILHEILSLAGGVSLPEPEVPVEPPRFPAPYRRGTGLLKKMLHFAAFQLKDEWRYRSGGLANPVPKNSKNAIISLRLEADVSRRLSVKAGRAGQSLNTILLAAIAAAVIRQRYGSDAGKLARVLSFADLRTALEPSVSRQQMGCYISMLRLSVPLTDEPDIWQLAREIRRAMFQASRRGDVFLMSMMSKRLVQLAFTLKNSRLGIGAISFIGKLDLQESYGPVNLRHVRAFITNNQYGPELSAFGKVLFGSISLDFTYLTAETTHEKAAEMVEEIRQQLVKLAE</sequence>
<dbReference type="GO" id="GO:0003824">
    <property type="term" value="F:catalytic activity"/>
    <property type="evidence" value="ECO:0007669"/>
    <property type="project" value="InterPro"/>
</dbReference>
<dbReference type="Pfam" id="PF00668">
    <property type="entry name" value="Condensation"/>
    <property type="match status" value="1"/>
</dbReference>
<keyword evidence="3" id="KW-1185">Reference proteome</keyword>
<evidence type="ECO:0000313" key="3">
    <source>
        <dbReference type="Proteomes" id="UP000223913"/>
    </source>
</evidence>
<dbReference type="RefSeq" id="WP_099148861.1">
    <property type="nucleotide sequence ID" value="NZ_PDUD01000006.1"/>
</dbReference>
<dbReference type="InterPro" id="IPR023213">
    <property type="entry name" value="CAT-like_dom_sf"/>
</dbReference>
<gene>
    <name evidence="2" type="ORF">CRP01_04730</name>
</gene>
<dbReference type="Gene3D" id="3.30.559.30">
    <property type="entry name" value="Nonribosomal peptide synthetase, condensation domain"/>
    <property type="match status" value="1"/>
</dbReference>
<comment type="caution">
    <text evidence="2">The sequence shown here is derived from an EMBL/GenBank/DDBJ whole genome shotgun (WGS) entry which is preliminary data.</text>
</comment>
<dbReference type="SUPFAM" id="SSF52777">
    <property type="entry name" value="CoA-dependent acyltransferases"/>
    <property type="match status" value="2"/>
</dbReference>
<evidence type="ECO:0000313" key="2">
    <source>
        <dbReference type="EMBL" id="PHN07752.1"/>
    </source>
</evidence>
<dbReference type="Proteomes" id="UP000223913">
    <property type="component" value="Unassembled WGS sequence"/>
</dbReference>
<proteinExistence type="predicted"/>
<accession>A0A2D0NGX9</accession>
<organism evidence="2 3">
    <name type="scientific">Flavilitoribacter nigricans (strain ATCC 23147 / DSM 23189 / NBRC 102662 / NCIMB 1420 / SS-2)</name>
    <name type="common">Lewinella nigricans</name>
    <dbReference type="NCBI Taxonomy" id="1122177"/>
    <lineage>
        <taxon>Bacteria</taxon>
        <taxon>Pseudomonadati</taxon>
        <taxon>Bacteroidota</taxon>
        <taxon>Saprospiria</taxon>
        <taxon>Saprospirales</taxon>
        <taxon>Lewinellaceae</taxon>
        <taxon>Flavilitoribacter</taxon>
    </lineage>
</organism>
<name>A0A2D0NGX9_FLAN2</name>
<dbReference type="InterPro" id="IPR001242">
    <property type="entry name" value="Condensation_dom"/>
</dbReference>
<dbReference type="Gene3D" id="3.30.559.10">
    <property type="entry name" value="Chloramphenicol acetyltransferase-like domain"/>
    <property type="match status" value="1"/>
</dbReference>
<dbReference type="PANTHER" id="PTHR28037">
    <property type="entry name" value="ALCOHOL O-ACETYLTRANSFERASE 1-RELATED"/>
    <property type="match status" value="1"/>
</dbReference>
<evidence type="ECO:0000259" key="1">
    <source>
        <dbReference type="Pfam" id="PF00668"/>
    </source>
</evidence>
<reference evidence="2 3" key="1">
    <citation type="submission" date="2017-10" db="EMBL/GenBank/DDBJ databases">
        <title>The draft genome sequence of Lewinella nigricans NBRC 102662.</title>
        <authorList>
            <person name="Wang K."/>
        </authorList>
    </citation>
    <scope>NUCLEOTIDE SEQUENCE [LARGE SCALE GENOMIC DNA]</scope>
    <source>
        <strain evidence="2 3">NBRC 102662</strain>
    </source>
</reference>
<feature type="domain" description="Condensation" evidence="1">
    <location>
        <begin position="33"/>
        <end position="423"/>
    </location>
</feature>
<protein>
    <recommendedName>
        <fullName evidence="1">Condensation domain-containing protein</fullName>
    </recommendedName>
</protein>
<dbReference type="EMBL" id="PDUD01000006">
    <property type="protein sequence ID" value="PHN07752.1"/>
    <property type="molecule type" value="Genomic_DNA"/>
</dbReference>
<dbReference type="OrthoDB" id="5562587at2"/>
<dbReference type="PANTHER" id="PTHR28037:SF1">
    <property type="entry name" value="ALCOHOL O-ACETYLTRANSFERASE 1-RELATED"/>
    <property type="match status" value="1"/>
</dbReference>
<dbReference type="AlphaFoldDB" id="A0A2D0NGX9"/>